<accession>A0A2U9S268</accession>
<evidence type="ECO:0000256" key="2">
    <source>
        <dbReference type="ARBA" id="ARBA00022723"/>
    </source>
</evidence>
<sequence length="147" mass="15706">MNGSANGRESGGGQGPALSGGCLCSGVRFLLAERPDGVVTCHCGQCRRFHGHIGAYITVPRDTVIFDAAETLTWYRSSDFAERGFCGRCGSSLFWKGDGKSEIEITAGSLDQPTGLKTLRHGYVAGKADYYEITDGLERFPGSSESE</sequence>
<dbReference type="EMBL" id="CP029829">
    <property type="protein sequence ID" value="AWU93654.1"/>
    <property type="molecule type" value="Genomic_DNA"/>
</dbReference>
<dbReference type="GO" id="GO:0046872">
    <property type="term" value="F:metal ion binding"/>
    <property type="evidence" value="ECO:0007669"/>
    <property type="project" value="UniProtKB-KW"/>
</dbReference>
<gene>
    <name evidence="6" type="ORF">DM194_04910</name>
</gene>
<keyword evidence="3" id="KW-0862">Zinc</keyword>
<keyword evidence="7" id="KW-1185">Reference proteome</keyword>
<dbReference type="OrthoDB" id="9807246at2"/>
<proteinExistence type="inferred from homology"/>
<name>A0A2U9S268_9PROT</name>
<evidence type="ECO:0000313" key="7">
    <source>
        <dbReference type="Proteomes" id="UP000249605"/>
    </source>
</evidence>
<dbReference type="PANTHER" id="PTHR33337">
    <property type="entry name" value="GFA DOMAIN-CONTAINING PROTEIN"/>
    <property type="match status" value="1"/>
</dbReference>
<dbReference type="InterPro" id="IPR006913">
    <property type="entry name" value="CENP-V/GFA"/>
</dbReference>
<reference evidence="6 7" key="1">
    <citation type="journal article" date="2019" name="Int. J. Syst. Evol. Microbiol.">
        <title>Azospirillum ramasamyi sp. nov., a novel diazotrophic bacterium isolated from fermented bovine products.</title>
        <authorList>
            <person name="Anandham R."/>
            <person name="Heo J."/>
            <person name="Krishnamoorthy R."/>
            <person name="SenthilKumar M."/>
            <person name="Gopal N.O."/>
            <person name="Kim S.J."/>
            <person name="Kwon S.W."/>
        </authorList>
    </citation>
    <scope>NUCLEOTIDE SEQUENCE [LARGE SCALE GENOMIC DNA]</scope>
    <source>
        <strain evidence="6 7">M2T2B2</strain>
    </source>
</reference>
<evidence type="ECO:0000256" key="3">
    <source>
        <dbReference type="ARBA" id="ARBA00022833"/>
    </source>
</evidence>
<dbReference type="Pfam" id="PF04828">
    <property type="entry name" value="GFA"/>
    <property type="match status" value="1"/>
</dbReference>
<evidence type="ECO:0000256" key="1">
    <source>
        <dbReference type="ARBA" id="ARBA00005495"/>
    </source>
</evidence>
<keyword evidence="4" id="KW-0456">Lyase</keyword>
<dbReference type="SUPFAM" id="SSF51316">
    <property type="entry name" value="Mss4-like"/>
    <property type="match status" value="1"/>
</dbReference>
<dbReference type="InterPro" id="IPR011057">
    <property type="entry name" value="Mss4-like_sf"/>
</dbReference>
<dbReference type="Proteomes" id="UP000249605">
    <property type="component" value="Chromosome"/>
</dbReference>
<dbReference type="PROSITE" id="PS51891">
    <property type="entry name" value="CENP_V_GFA"/>
    <property type="match status" value="1"/>
</dbReference>
<dbReference type="Gene3D" id="3.90.1590.10">
    <property type="entry name" value="glutathione-dependent formaldehyde- activating enzyme (gfa)"/>
    <property type="match status" value="1"/>
</dbReference>
<dbReference type="AlphaFoldDB" id="A0A2U9S268"/>
<dbReference type="GO" id="GO:0016846">
    <property type="term" value="F:carbon-sulfur lyase activity"/>
    <property type="evidence" value="ECO:0007669"/>
    <property type="project" value="InterPro"/>
</dbReference>
<feature type="domain" description="CENP-V/GFA" evidence="5">
    <location>
        <begin position="18"/>
        <end position="132"/>
    </location>
</feature>
<evidence type="ECO:0000256" key="4">
    <source>
        <dbReference type="ARBA" id="ARBA00023239"/>
    </source>
</evidence>
<organism evidence="6 7">
    <name type="scientific">Azospirillum ramasamyi</name>
    <dbReference type="NCBI Taxonomy" id="682998"/>
    <lineage>
        <taxon>Bacteria</taxon>
        <taxon>Pseudomonadati</taxon>
        <taxon>Pseudomonadota</taxon>
        <taxon>Alphaproteobacteria</taxon>
        <taxon>Rhodospirillales</taxon>
        <taxon>Azospirillaceae</taxon>
        <taxon>Azospirillum</taxon>
    </lineage>
</organism>
<evidence type="ECO:0000259" key="5">
    <source>
        <dbReference type="PROSITE" id="PS51891"/>
    </source>
</evidence>
<dbReference type="RefSeq" id="WP_111066194.1">
    <property type="nucleotide sequence ID" value="NZ_CP029829.1"/>
</dbReference>
<keyword evidence="2" id="KW-0479">Metal-binding</keyword>
<evidence type="ECO:0000313" key="6">
    <source>
        <dbReference type="EMBL" id="AWU93654.1"/>
    </source>
</evidence>
<dbReference type="PANTHER" id="PTHR33337:SF40">
    <property type="entry name" value="CENP-V_GFA DOMAIN-CONTAINING PROTEIN-RELATED"/>
    <property type="match status" value="1"/>
</dbReference>
<comment type="similarity">
    <text evidence="1">Belongs to the Gfa family.</text>
</comment>
<protein>
    <submittedName>
        <fullName evidence="6">GFA family protein</fullName>
    </submittedName>
</protein>
<dbReference type="KEGG" id="azm:DM194_04910"/>